<evidence type="ECO:0000256" key="1">
    <source>
        <dbReference type="ARBA" id="ARBA00006033"/>
    </source>
</evidence>
<evidence type="ECO:0000256" key="8">
    <source>
        <dbReference type="ARBA" id="ARBA00046271"/>
    </source>
</evidence>
<keyword evidence="4" id="KW-0811">Translocation</keyword>
<organism evidence="10 11">
    <name type="scientific">Hibiscus syriacus</name>
    <name type="common">Rose of Sharon</name>
    <dbReference type="NCBI Taxonomy" id="106335"/>
    <lineage>
        <taxon>Eukaryota</taxon>
        <taxon>Viridiplantae</taxon>
        <taxon>Streptophyta</taxon>
        <taxon>Embryophyta</taxon>
        <taxon>Tracheophyta</taxon>
        <taxon>Spermatophyta</taxon>
        <taxon>Magnoliopsida</taxon>
        <taxon>eudicotyledons</taxon>
        <taxon>Gunneridae</taxon>
        <taxon>Pentapetalae</taxon>
        <taxon>rosids</taxon>
        <taxon>malvids</taxon>
        <taxon>Malvales</taxon>
        <taxon>Malvaceae</taxon>
        <taxon>Malvoideae</taxon>
        <taxon>Hibiscus</taxon>
    </lineage>
</organism>
<keyword evidence="11" id="KW-1185">Reference proteome</keyword>
<comment type="subcellular location">
    <subcellularLocation>
        <location evidence="8">Peroxisome membrane</location>
    </subcellularLocation>
</comment>
<dbReference type="GO" id="GO:0016560">
    <property type="term" value="P:protein import into peroxisome matrix, docking"/>
    <property type="evidence" value="ECO:0007669"/>
    <property type="project" value="InterPro"/>
</dbReference>
<dbReference type="GO" id="GO:0005778">
    <property type="term" value="C:peroxisomal membrane"/>
    <property type="evidence" value="ECO:0007669"/>
    <property type="project" value="UniProtKB-SubCell"/>
</dbReference>
<feature type="compositionally biased region" description="Polar residues" evidence="9">
    <location>
        <begin position="1"/>
        <end position="18"/>
    </location>
</feature>
<feature type="region of interest" description="Disordered" evidence="9">
    <location>
        <begin position="1"/>
        <end position="46"/>
    </location>
</feature>
<evidence type="ECO:0000256" key="5">
    <source>
        <dbReference type="ARBA" id="ARBA00023136"/>
    </source>
</evidence>
<evidence type="ECO:0000313" key="11">
    <source>
        <dbReference type="Proteomes" id="UP000436088"/>
    </source>
</evidence>
<dbReference type="PANTHER" id="PTHR19332:SF1">
    <property type="entry name" value="PEROXISOMAL MEMBRANE PROTEIN PEX13"/>
    <property type="match status" value="1"/>
</dbReference>
<name>A0A6A3CHT3_HIBSY</name>
<evidence type="ECO:0000256" key="3">
    <source>
        <dbReference type="ARBA" id="ARBA00022927"/>
    </source>
</evidence>
<keyword evidence="5" id="KW-0472">Membrane</keyword>
<keyword evidence="2" id="KW-0813">Transport</keyword>
<evidence type="ECO:0000256" key="9">
    <source>
        <dbReference type="SAM" id="MobiDB-lite"/>
    </source>
</evidence>
<dbReference type="Proteomes" id="UP000436088">
    <property type="component" value="Unassembled WGS sequence"/>
</dbReference>
<evidence type="ECO:0000256" key="2">
    <source>
        <dbReference type="ARBA" id="ARBA00022448"/>
    </source>
</evidence>
<evidence type="ECO:0000256" key="6">
    <source>
        <dbReference type="ARBA" id="ARBA00023140"/>
    </source>
</evidence>
<evidence type="ECO:0000313" key="10">
    <source>
        <dbReference type="EMBL" id="KAE8728985.1"/>
    </source>
</evidence>
<dbReference type="GO" id="GO:0005840">
    <property type="term" value="C:ribosome"/>
    <property type="evidence" value="ECO:0007669"/>
    <property type="project" value="UniProtKB-KW"/>
</dbReference>
<comment type="caution">
    <text evidence="10">The sequence shown here is derived from an EMBL/GenBank/DDBJ whole genome shotgun (WGS) entry which is preliminary data.</text>
</comment>
<dbReference type="EMBL" id="VEPZ02000242">
    <property type="protein sequence ID" value="KAE8728985.1"/>
    <property type="molecule type" value="Genomic_DNA"/>
</dbReference>
<evidence type="ECO:0000256" key="4">
    <source>
        <dbReference type="ARBA" id="ARBA00023010"/>
    </source>
</evidence>
<sequence length="289" mass="30527">MASNSHQPATGGSPNSWEQAGRLTASAPFKPPSAGSTSDVVEASGTAGRGTGSNRLIVALMEVEVQFSVIVQKVAYYGEAPVAGSGLNYNSGYGSGMYGSTYGHGGLGSYGGGLYNNGMYREGYGGLYGNSGMNGGVTYGGGLGGFGGFNGWISYGGHGTVWLFDFRVMQGGVNFFGRIYILIDQNTQAFHMFMSALLQLFDRTGVLYGELARFVLRLLGIKIKPRKINQSGPGGFPGPHNPHGNQNHIEAAKAAPSAAWDNVWGEKGSSYFNHRFPSNDCSLVKGRFI</sequence>
<gene>
    <name evidence="10" type="ORF">F3Y22_tig00004035pilonHSYRG00089</name>
</gene>
<protein>
    <recommendedName>
        <fullName evidence="7">Peroxin-13</fullName>
    </recommendedName>
</protein>
<keyword evidence="3" id="KW-0653">Protein transport</keyword>
<keyword evidence="6" id="KW-0576">Peroxisome</keyword>
<comment type="similarity">
    <text evidence="1">Belongs to the peroxin-13 family.</text>
</comment>
<evidence type="ECO:0000256" key="7">
    <source>
        <dbReference type="ARBA" id="ARBA00029693"/>
    </source>
</evidence>
<proteinExistence type="inferred from homology"/>
<dbReference type="AlphaFoldDB" id="A0A6A3CHT3"/>
<dbReference type="PANTHER" id="PTHR19332">
    <property type="entry name" value="PEROXISOMAL MEMBRANE PROTEIN PEX13"/>
    <property type="match status" value="1"/>
</dbReference>
<reference evidence="10" key="1">
    <citation type="submission" date="2019-09" db="EMBL/GenBank/DDBJ databases">
        <title>Draft genome information of white flower Hibiscus syriacus.</title>
        <authorList>
            <person name="Kim Y.-M."/>
        </authorList>
    </citation>
    <scope>NUCLEOTIDE SEQUENCE [LARGE SCALE GENOMIC DNA]</scope>
    <source>
        <strain evidence="10">YM2019G1</strain>
    </source>
</reference>
<dbReference type="InterPro" id="IPR035463">
    <property type="entry name" value="Pex13"/>
</dbReference>
<dbReference type="GO" id="GO:1990429">
    <property type="term" value="C:peroxisomal importomer complex"/>
    <property type="evidence" value="ECO:0007669"/>
    <property type="project" value="TreeGrafter"/>
</dbReference>
<accession>A0A6A3CHT3</accession>